<dbReference type="AlphaFoldDB" id="X6MGN0"/>
<gene>
    <name evidence="1" type="ORF">RFI_24800</name>
</gene>
<evidence type="ECO:0000313" key="2">
    <source>
        <dbReference type="Proteomes" id="UP000023152"/>
    </source>
</evidence>
<proteinExistence type="predicted"/>
<sequence length="220" mass="25779">MMVGSPNCAKNIFCDMLLTLNRQQRNNEQYIVEWTLIDVEDATLNPQHALTRWMQHKNSYQQYRPSLLLNGSNLDCQTRKKWLQLLQNPKKATCVIVNFSLDDELDEFCHIIYHICKEEEKDRKFIVAIGLNRTETNHKVRPRAKKLEPVSSEEIFTNAVQVQDIQVMMSFLEESLGCDYALIRHFLPTQYFKFPRTRHLWDTGAATRDDILISKEGVCV</sequence>
<dbReference type="EMBL" id="ASPP01021276">
    <property type="protein sequence ID" value="ETO12572.1"/>
    <property type="molecule type" value="Genomic_DNA"/>
</dbReference>
<dbReference type="OrthoDB" id="432447at2759"/>
<evidence type="ECO:0000313" key="1">
    <source>
        <dbReference type="EMBL" id="ETO12572.1"/>
    </source>
</evidence>
<reference evidence="1 2" key="1">
    <citation type="journal article" date="2013" name="Curr. Biol.">
        <title>The Genome of the Foraminiferan Reticulomyxa filosa.</title>
        <authorList>
            <person name="Glockner G."/>
            <person name="Hulsmann N."/>
            <person name="Schleicher M."/>
            <person name="Noegel A.A."/>
            <person name="Eichinger L."/>
            <person name="Gallinger C."/>
            <person name="Pawlowski J."/>
            <person name="Sierra R."/>
            <person name="Euteneuer U."/>
            <person name="Pillet L."/>
            <person name="Moustafa A."/>
            <person name="Platzer M."/>
            <person name="Groth M."/>
            <person name="Szafranski K."/>
            <person name="Schliwa M."/>
        </authorList>
    </citation>
    <scope>NUCLEOTIDE SEQUENCE [LARGE SCALE GENOMIC DNA]</scope>
</reference>
<accession>X6MGN0</accession>
<protein>
    <submittedName>
        <fullName evidence="1">Uncharacterized protein</fullName>
    </submittedName>
</protein>
<dbReference type="Proteomes" id="UP000023152">
    <property type="component" value="Unassembled WGS sequence"/>
</dbReference>
<comment type="caution">
    <text evidence="1">The sequence shown here is derived from an EMBL/GenBank/DDBJ whole genome shotgun (WGS) entry which is preliminary data.</text>
</comment>
<organism evidence="1 2">
    <name type="scientific">Reticulomyxa filosa</name>
    <dbReference type="NCBI Taxonomy" id="46433"/>
    <lineage>
        <taxon>Eukaryota</taxon>
        <taxon>Sar</taxon>
        <taxon>Rhizaria</taxon>
        <taxon>Retaria</taxon>
        <taxon>Foraminifera</taxon>
        <taxon>Monothalamids</taxon>
        <taxon>Reticulomyxidae</taxon>
        <taxon>Reticulomyxa</taxon>
    </lineage>
</organism>
<name>X6MGN0_RETFI</name>
<keyword evidence="2" id="KW-1185">Reference proteome</keyword>